<dbReference type="EMBL" id="BIFS01000001">
    <property type="protein sequence ID" value="GCE17108.1"/>
    <property type="molecule type" value="Genomic_DNA"/>
</dbReference>
<evidence type="ECO:0000313" key="2">
    <source>
        <dbReference type="EMBL" id="GCE17108.1"/>
    </source>
</evidence>
<evidence type="ECO:0000313" key="3">
    <source>
        <dbReference type="Proteomes" id="UP000287188"/>
    </source>
</evidence>
<dbReference type="Proteomes" id="UP000287188">
    <property type="component" value="Unassembled WGS sequence"/>
</dbReference>
<protein>
    <submittedName>
        <fullName evidence="2">Uncharacterized protein</fullName>
    </submittedName>
</protein>
<keyword evidence="1" id="KW-0472">Membrane</keyword>
<reference evidence="3" key="1">
    <citation type="submission" date="2018-12" db="EMBL/GenBank/DDBJ databases">
        <title>Tengunoibacter tsumagoiensis gen. nov., sp. nov., Dictyobacter kobayashii sp. nov., D. alpinus sp. nov., and D. joshuensis sp. nov. and description of Dictyobacteraceae fam. nov. within the order Ktedonobacterales isolated from Tengu-no-mugimeshi.</title>
        <authorList>
            <person name="Wang C.M."/>
            <person name="Zheng Y."/>
            <person name="Sakai Y."/>
            <person name="Toyoda A."/>
            <person name="Minakuchi Y."/>
            <person name="Abe K."/>
            <person name="Yokota A."/>
            <person name="Yabe S."/>
        </authorList>
    </citation>
    <scope>NUCLEOTIDE SEQUENCE [LARGE SCALE GENOMIC DNA]</scope>
    <source>
        <strain evidence="3">Uno11</strain>
    </source>
</reference>
<feature type="transmembrane region" description="Helical" evidence="1">
    <location>
        <begin position="54"/>
        <end position="77"/>
    </location>
</feature>
<sequence>MAPPALKVLLVLKVPLVPRDLSELPVPSVLPALKELPVLRAAKEIKVTPATPDLLAQLVPLALLVLMALLDPPVLLARWR</sequence>
<keyword evidence="3" id="KW-1185">Reference proteome</keyword>
<organism evidence="2 3">
    <name type="scientific">Dictyobacter kobayashii</name>
    <dbReference type="NCBI Taxonomy" id="2014872"/>
    <lineage>
        <taxon>Bacteria</taxon>
        <taxon>Bacillati</taxon>
        <taxon>Chloroflexota</taxon>
        <taxon>Ktedonobacteria</taxon>
        <taxon>Ktedonobacterales</taxon>
        <taxon>Dictyobacteraceae</taxon>
        <taxon>Dictyobacter</taxon>
    </lineage>
</organism>
<proteinExistence type="predicted"/>
<accession>A0A402ADE1</accession>
<comment type="caution">
    <text evidence="2">The sequence shown here is derived from an EMBL/GenBank/DDBJ whole genome shotgun (WGS) entry which is preliminary data.</text>
</comment>
<gene>
    <name evidence="2" type="ORF">KDK_09080</name>
</gene>
<keyword evidence="1" id="KW-1133">Transmembrane helix</keyword>
<name>A0A402ADE1_9CHLR</name>
<keyword evidence="1" id="KW-0812">Transmembrane</keyword>
<dbReference type="AlphaFoldDB" id="A0A402ADE1"/>
<evidence type="ECO:0000256" key="1">
    <source>
        <dbReference type="SAM" id="Phobius"/>
    </source>
</evidence>